<protein>
    <submittedName>
        <fullName evidence="2">Uncharacterized protein</fullName>
    </submittedName>
</protein>
<reference evidence="2 3" key="1">
    <citation type="submission" date="2018-06" db="EMBL/GenBank/DDBJ databases">
        <authorList>
            <consortium name="Pathogen Informatics"/>
            <person name="Doyle S."/>
        </authorList>
    </citation>
    <scope>NUCLEOTIDE SEQUENCE [LARGE SCALE GENOMIC DNA]</scope>
    <source>
        <strain evidence="2 3">NCTC13160</strain>
    </source>
</reference>
<sequence length="64" mass="6824">MDAAVGAGPDGGREIGSQRSRKGNERTKGNAARERGDVSRARSDQREGIPELDERWAGMPGIST</sequence>
<evidence type="ECO:0000313" key="3">
    <source>
        <dbReference type="Proteomes" id="UP000254573"/>
    </source>
</evidence>
<organism evidence="2 3">
    <name type="scientific">Pandoraea pnomenusa</name>
    <dbReference type="NCBI Taxonomy" id="93220"/>
    <lineage>
        <taxon>Bacteria</taxon>
        <taxon>Pseudomonadati</taxon>
        <taxon>Pseudomonadota</taxon>
        <taxon>Betaproteobacteria</taxon>
        <taxon>Burkholderiales</taxon>
        <taxon>Burkholderiaceae</taxon>
        <taxon>Pandoraea</taxon>
    </lineage>
</organism>
<gene>
    <name evidence="2" type="ORF">NCTC13160_01826</name>
</gene>
<feature type="region of interest" description="Disordered" evidence="1">
    <location>
        <begin position="1"/>
        <end position="64"/>
    </location>
</feature>
<dbReference type="EMBL" id="UGSG01000001">
    <property type="protein sequence ID" value="SUA77227.1"/>
    <property type="molecule type" value="Genomic_DNA"/>
</dbReference>
<proteinExistence type="predicted"/>
<evidence type="ECO:0000256" key="1">
    <source>
        <dbReference type="SAM" id="MobiDB-lite"/>
    </source>
</evidence>
<feature type="compositionally biased region" description="Basic and acidic residues" evidence="1">
    <location>
        <begin position="22"/>
        <end position="56"/>
    </location>
</feature>
<dbReference type="Proteomes" id="UP000254573">
    <property type="component" value="Unassembled WGS sequence"/>
</dbReference>
<dbReference type="AlphaFoldDB" id="A0A378YL65"/>
<name>A0A378YL65_9BURK</name>
<evidence type="ECO:0000313" key="2">
    <source>
        <dbReference type="EMBL" id="SUA77227.1"/>
    </source>
</evidence>
<accession>A0A378YL65</accession>